<evidence type="ECO:0000256" key="2">
    <source>
        <dbReference type="NCBIfam" id="TIGR00210"/>
    </source>
</evidence>
<organism evidence="3 4">
    <name type="scientific">Fusobacterium necrophorum subsp. funduliforme B35</name>
    <dbReference type="NCBI Taxonomy" id="1226633"/>
    <lineage>
        <taxon>Bacteria</taxon>
        <taxon>Fusobacteriati</taxon>
        <taxon>Fusobacteriota</taxon>
        <taxon>Fusobacteriia</taxon>
        <taxon>Fusobacteriales</taxon>
        <taxon>Fusobacteriaceae</taxon>
        <taxon>Fusobacterium</taxon>
    </lineage>
</organism>
<accession>A0A017H7N5</accession>
<comment type="function">
    <text evidence="1">Catalyzes the sodium-dependent transport of glutamate.</text>
</comment>
<comment type="subcellular location">
    <subcellularLocation>
        <location evidence="1">Cell membrane</location>
        <topology evidence="1">Multi-pass membrane protein</topology>
    </subcellularLocation>
</comment>
<keyword evidence="1" id="KW-1133">Transmembrane helix</keyword>
<comment type="similarity">
    <text evidence="1">Belongs to the glutamate:Na(+) symporter (ESS) (TC 2.A.27) family.</text>
</comment>
<dbReference type="PATRIC" id="fig|1226633.4.peg.1314"/>
<dbReference type="EMBL" id="AUZI01000016">
    <property type="protein sequence ID" value="KID49086.1"/>
    <property type="molecule type" value="Genomic_DNA"/>
</dbReference>
<dbReference type="Proteomes" id="UP000031184">
    <property type="component" value="Unassembled WGS sequence"/>
</dbReference>
<comment type="caution">
    <text evidence="3">The sequence shown here is derived from an EMBL/GenBank/DDBJ whole genome shotgun (WGS) entry which is preliminary data.</text>
</comment>
<sequence length="393" mass="41609">MAFTLDMYQTLGLAIILLLLGNWIKSKVGVFQKYFIPAPVIGGFLFSVLLLIGHSTGAFDFEFDSNLKNFFMVVFFTSVGFLASFSLLKKGGVGVALFLFAAIVLVIIQDGVGVALAKAFGLNPGIGLAAGSIPLTGGHGTSGAFGPYLEERGVIGATVVAIASATYGLVAGCVIGGPIAKRLMEKYKLVCHDEAKEKVEAATEEKVTEKSIFKAVCMIGIAMGLGACITPIIKEAGLSLPAYLIPMLIAAIMRNVVDGTSNKTPINEISIVGNVCLSLFLSMALMSMKLWQLADLALLLITILLIQTIIMALFAYYVTFNIMGRDYDAAVMATGHCGFGMGATPNAIANMEAFTSVNGFSTKAFFVIPLVGSLFIDFFNAVIIQTFTSIFVG</sequence>
<evidence type="ECO:0000313" key="3">
    <source>
        <dbReference type="EMBL" id="KID49086.1"/>
    </source>
</evidence>
<dbReference type="OrthoDB" id="4921038at2"/>
<feature type="transmembrane region" description="Helical" evidence="1">
    <location>
        <begin position="269"/>
        <end position="291"/>
    </location>
</feature>
<feature type="transmembrane region" description="Helical" evidence="1">
    <location>
        <begin position="69"/>
        <end position="88"/>
    </location>
</feature>
<keyword evidence="1" id="KW-1003">Cell membrane</keyword>
<feature type="transmembrane region" description="Helical" evidence="1">
    <location>
        <begin position="154"/>
        <end position="179"/>
    </location>
</feature>
<proteinExistence type="inferred from homology"/>
<dbReference type="RefSeq" id="WP_039121932.1">
    <property type="nucleotide sequence ID" value="NZ_AOJP01000003.1"/>
</dbReference>
<feature type="transmembrane region" description="Helical" evidence="1">
    <location>
        <begin position="95"/>
        <end position="117"/>
    </location>
</feature>
<protein>
    <recommendedName>
        <fullName evidence="1 2">Sodium/glutamate symporter</fullName>
    </recommendedName>
</protein>
<gene>
    <name evidence="3" type="ORF">C095_06550</name>
</gene>
<evidence type="ECO:0000313" key="4">
    <source>
        <dbReference type="Proteomes" id="UP000031184"/>
    </source>
</evidence>
<feature type="transmembrane region" description="Helical" evidence="1">
    <location>
        <begin position="364"/>
        <end position="392"/>
    </location>
</feature>
<dbReference type="InterPro" id="IPR004445">
    <property type="entry name" value="GltS"/>
</dbReference>
<name>A0A017H7N5_9FUSO</name>
<keyword evidence="1" id="KW-0029">Amino-acid transport</keyword>
<feature type="transmembrane region" description="Helical" evidence="1">
    <location>
        <begin position="212"/>
        <end position="233"/>
    </location>
</feature>
<keyword evidence="1" id="KW-0739">Sodium transport</keyword>
<keyword evidence="1" id="KW-0812">Transmembrane</keyword>
<feature type="transmembrane region" description="Helical" evidence="1">
    <location>
        <begin position="36"/>
        <end position="57"/>
    </location>
</feature>
<dbReference type="GO" id="GO:0015813">
    <property type="term" value="P:L-glutamate transmembrane transport"/>
    <property type="evidence" value="ECO:0007669"/>
    <property type="project" value="UniProtKB-UniRule"/>
</dbReference>
<reference evidence="3 4" key="1">
    <citation type="submission" date="2013-08" db="EMBL/GenBank/DDBJ databases">
        <title>An opportunistic ruminal bacterium that causes liver abscesses in cattle.</title>
        <authorList>
            <person name="Benahmed F.H."/>
            <person name="Rasmussen M."/>
            <person name="Harbottle H."/>
            <person name="Soppet D."/>
            <person name="Nagaraja T.G."/>
            <person name="Davidson M."/>
        </authorList>
    </citation>
    <scope>NUCLEOTIDE SEQUENCE [LARGE SCALE GENOMIC DNA]</scope>
    <source>
        <strain evidence="3 4">B35</strain>
    </source>
</reference>
<feature type="transmembrane region" description="Helical" evidence="1">
    <location>
        <begin position="239"/>
        <end position="257"/>
    </location>
</feature>
<keyword evidence="1" id="KW-0472">Membrane</keyword>
<keyword evidence="1" id="KW-0769">Symport</keyword>
<feature type="transmembrane region" description="Helical" evidence="1">
    <location>
        <begin position="297"/>
        <end position="318"/>
    </location>
</feature>
<dbReference type="AlphaFoldDB" id="A0A017H7N5"/>
<dbReference type="PANTHER" id="PTHR36178:SF1">
    <property type="entry name" value="SODIUM_GLUTAMATE SYMPORTER"/>
    <property type="match status" value="1"/>
</dbReference>
<dbReference type="HAMAP" id="MF_02062">
    <property type="entry name" value="GltS"/>
    <property type="match status" value="1"/>
</dbReference>
<dbReference type="Pfam" id="PF03616">
    <property type="entry name" value="Glt_symporter"/>
    <property type="match status" value="1"/>
</dbReference>
<dbReference type="GO" id="GO:0005886">
    <property type="term" value="C:plasma membrane"/>
    <property type="evidence" value="ECO:0007669"/>
    <property type="project" value="UniProtKB-SubCell"/>
</dbReference>
<feature type="transmembrane region" description="Helical" evidence="1">
    <location>
        <begin position="6"/>
        <end position="24"/>
    </location>
</feature>
<dbReference type="PANTHER" id="PTHR36178">
    <property type="entry name" value="SLR0625 PROTEIN"/>
    <property type="match status" value="1"/>
</dbReference>
<keyword evidence="1" id="KW-0915">Sodium</keyword>
<dbReference type="GO" id="GO:0015501">
    <property type="term" value="F:glutamate:sodium symporter activity"/>
    <property type="evidence" value="ECO:0007669"/>
    <property type="project" value="UniProtKB-UniRule"/>
</dbReference>
<evidence type="ECO:0000256" key="1">
    <source>
        <dbReference type="HAMAP-Rule" id="MF_02062"/>
    </source>
</evidence>
<keyword evidence="1" id="KW-0406">Ion transport</keyword>
<dbReference type="NCBIfam" id="TIGR00210">
    <property type="entry name" value="gltS"/>
    <property type="match status" value="1"/>
</dbReference>
<keyword evidence="1" id="KW-0813">Transport</keyword>